<dbReference type="CDD" id="cd05796">
    <property type="entry name" value="Ribosomal_P0_like"/>
    <property type="match status" value="1"/>
</dbReference>
<dbReference type="EMBL" id="KY000279">
    <property type="protein sequence ID" value="ASF90228.1"/>
    <property type="molecule type" value="Genomic_DNA"/>
</dbReference>
<dbReference type="InterPro" id="IPR001790">
    <property type="entry name" value="Ribosomal_uL10"/>
</dbReference>
<evidence type="ECO:0000256" key="7">
    <source>
        <dbReference type="SAM" id="MobiDB-lite"/>
    </source>
</evidence>
<evidence type="ECO:0000256" key="6">
    <source>
        <dbReference type="RuleBase" id="RU364039"/>
    </source>
</evidence>
<organism evidence="9">
    <name type="scientific">Bartheletia paradoxa</name>
    <dbReference type="NCBI Taxonomy" id="669517"/>
    <lineage>
        <taxon>Eukaryota</taxon>
        <taxon>Fungi</taxon>
        <taxon>Dikarya</taxon>
        <taxon>Basidiomycota</taxon>
        <taxon>Agaricomycotina</taxon>
        <taxon>Bartheletiomycetes</taxon>
        <taxon>Bartheletiales</taxon>
        <taxon>Bartheletiaceae</taxon>
        <taxon>Bartheletia</taxon>
    </lineage>
</organism>
<dbReference type="GO" id="GO:0000956">
    <property type="term" value="P:nuclear-transcribed mRNA catabolic process"/>
    <property type="evidence" value="ECO:0007669"/>
    <property type="project" value="TreeGrafter"/>
</dbReference>
<evidence type="ECO:0000259" key="8">
    <source>
        <dbReference type="Pfam" id="PF17777"/>
    </source>
</evidence>
<dbReference type="SUPFAM" id="SSF160369">
    <property type="entry name" value="Ribosomal protein L10-like"/>
    <property type="match status" value="1"/>
</dbReference>
<evidence type="ECO:0000256" key="3">
    <source>
        <dbReference type="ARBA" id="ARBA00011117"/>
    </source>
</evidence>
<dbReference type="InterPro" id="IPR051742">
    <property type="entry name" value="Ribosome_Assembly_uL10"/>
</dbReference>
<comment type="subunit">
    <text evidence="3 6">Associates with the pre-60S ribosomal particle.</text>
</comment>
<name>A0A2D0XHT9_9BASI</name>
<gene>
    <name evidence="9" type="ORF">SPAR01817</name>
</gene>
<evidence type="ECO:0000256" key="1">
    <source>
        <dbReference type="ARBA" id="ARBA00004046"/>
    </source>
</evidence>
<dbReference type="InterPro" id="IPR043164">
    <property type="entry name" value="Ribosomal_uL10-like_insert_sf"/>
</dbReference>
<feature type="region of interest" description="Disordered" evidence="7">
    <location>
        <begin position="229"/>
        <end position="259"/>
    </location>
</feature>
<dbReference type="InterPro" id="IPR040637">
    <property type="entry name" value="Ribosomal_uL10-like_insert"/>
</dbReference>
<accession>A0A2D0XHT9</accession>
<dbReference type="AlphaFoldDB" id="A0A2D0XHT9"/>
<dbReference type="Pfam" id="PF17777">
    <property type="entry name" value="RL10P_insert"/>
    <property type="match status" value="1"/>
</dbReference>
<dbReference type="PANTHER" id="PTHR45841:SF1">
    <property type="entry name" value="MRNA TURNOVER PROTEIN 4 HOMOLOG"/>
    <property type="match status" value="1"/>
</dbReference>
<evidence type="ECO:0000256" key="4">
    <source>
        <dbReference type="ARBA" id="ARBA00022490"/>
    </source>
</evidence>
<dbReference type="FunFam" id="3.30.70.1730:FF:000005">
    <property type="entry name" value="Ribosome assembly factor mrt4"/>
    <property type="match status" value="1"/>
</dbReference>
<protein>
    <recommendedName>
        <fullName evidence="6">Ribosome assembly factor mrt4</fullName>
    </recommendedName>
</protein>
<keyword evidence="5 6" id="KW-0539">Nucleus</keyword>
<dbReference type="GO" id="GO:0006364">
    <property type="term" value="P:rRNA processing"/>
    <property type="evidence" value="ECO:0007669"/>
    <property type="project" value="TreeGrafter"/>
</dbReference>
<comment type="function">
    <text evidence="1 6">Component of the ribosome assembly machinery. Nuclear paralog of the ribosomal protein P0, it binds pre-60S subunits at an early stage of assembly in the nucleolus, and is replaced by P0 in cytoplasmic pre-60S subunits and mature 80S ribosomes.</text>
</comment>
<feature type="domain" description="Large ribosomal subunit protein uL10-like insertion" evidence="8">
    <location>
        <begin position="126"/>
        <end position="202"/>
    </location>
</feature>
<dbReference type="GO" id="GO:0030687">
    <property type="term" value="C:preribosome, large subunit precursor"/>
    <property type="evidence" value="ECO:0007669"/>
    <property type="project" value="TreeGrafter"/>
</dbReference>
<feature type="compositionally biased region" description="Acidic residues" evidence="7">
    <location>
        <begin position="229"/>
        <end position="250"/>
    </location>
</feature>
<dbReference type="PANTHER" id="PTHR45841">
    <property type="entry name" value="MRNA TURNOVER PROTEIN 4 MRTO4"/>
    <property type="match status" value="1"/>
</dbReference>
<evidence type="ECO:0000313" key="9">
    <source>
        <dbReference type="EMBL" id="ASF90228.1"/>
    </source>
</evidence>
<dbReference type="InterPro" id="IPR043141">
    <property type="entry name" value="Ribosomal_uL10-like_sf"/>
</dbReference>
<evidence type="ECO:0000256" key="5">
    <source>
        <dbReference type="ARBA" id="ARBA00023242"/>
    </source>
</evidence>
<sequence length="259" mass="28964">MPKSRRNKTISLTQTDKKGREHKTSLIEEIKTNADKYDSLWLFEVGDMRNSHLKDVRSAWTNTGRMFFGRNRVMALALGTTPEDEHLTGISGIANRLEGNVGLFFTSEPREKVEAWFADFSRADYARAGNRASKDIDLPEGTLTTLSSPPTPFAHSLEPHLRSLGLSTTLIRGVPSLTAPHRVCSKGSKLTAEQARLLKLLECKMANFRVRLGAVWDKKTEGTEVIEREEGDEEFNTGMDDEMDEEEDDGLAMLPAHLA</sequence>
<dbReference type="Gene3D" id="3.30.70.1730">
    <property type="match status" value="1"/>
</dbReference>
<dbReference type="InterPro" id="IPR033867">
    <property type="entry name" value="Mrt4"/>
</dbReference>
<dbReference type="FunFam" id="3.90.105.20:FF:000003">
    <property type="entry name" value="Ribosome assembly factor mrt4"/>
    <property type="match status" value="1"/>
</dbReference>
<comment type="subcellular location">
    <subcellularLocation>
        <location evidence="6">Cytoplasm</location>
    </subcellularLocation>
    <subcellularLocation>
        <location evidence="6">Nucleus</location>
        <location evidence="6">Nucleolus</location>
    </subcellularLocation>
</comment>
<comment type="similarity">
    <text evidence="2 6">Belongs to the universal ribosomal protein uL10 family.</text>
</comment>
<proteinExistence type="inferred from homology"/>
<dbReference type="GO" id="GO:0003723">
    <property type="term" value="F:RNA binding"/>
    <property type="evidence" value="ECO:0007669"/>
    <property type="project" value="TreeGrafter"/>
</dbReference>
<dbReference type="GO" id="GO:0000027">
    <property type="term" value="P:ribosomal large subunit assembly"/>
    <property type="evidence" value="ECO:0007669"/>
    <property type="project" value="InterPro"/>
</dbReference>
<dbReference type="GO" id="GO:0005730">
    <property type="term" value="C:nucleolus"/>
    <property type="evidence" value="ECO:0007669"/>
    <property type="project" value="UniProtKB-SubCell"/>
</dbReference>
<dbReference type="Pfam" id="PF00466">
    <property type="entry name" value="Ribosomal_L10"/>
    <property type="match status" value="1"/>
</dbReference>
<dbReference type="Gene3D" id="3.90.105.20">
    <property type="match status" value="1"/>
</dbReference>
<dbReference type="GO" id="GO:0005737">
    <property type="term" value="C:cytoplasm"/>
    <property type="evidence" value="ECO:0007669"/>
    <property type="project" value="UniProtKB-SubCell"/>
</dbReference>
<keyword evidence="6" id="KW-0690">Ribosome biogenesis</keyword>
<reference evidence="9" key="1">
    <citation type="submission" date="2016-10" db="EMBL/GenBank/DDBJ databases">
        <title>Phylogenomic data for the living fossil Bartheletia paradoxa suggests that the early evolutionary history of major basidiomycete lineages might not be bifurcate.</title>
        <authorList>
            <person name="Mishra B."/>
            <person name="Choi Y.-J."/>
            <person name="Bauer R."/>
            <person name="Thines M."/>
        </authorList>
    </citation>
    <scope>NUCLEOTIDE SEQUENCE</scope>
</reference>
<evidence type="ECO:0000256" key="2">
    <source>
        <dbReference type="ARBA" id="ARBA00008889"/>
    </source>
</evidence>
<keyword evidence="4 6" id="KW-0963">Cytoplasm</keyword>